<gene>
    <name evidence="2" type="ORF">LVY72_05040</name>
</gene>
<dbReference type="EMBL" id="JAKLTQ010000002">
    <property type="protein sequence ID" value="MCG2621277.1"/>
    <property type="molecule type" value="Genomic_DNA"/>
</dbReference>
<comment type="caution">
    <text evidence="2">The sequence shown here is derived from an EMBL/GenBank/DDBJ whole genome shotgun (WGS) entry which is preliminary data.</text>
</comment>
<keyword evidence="3" id="KW-1185">Reference proteome</keyword>
<feature type="region of interest" description="Disordered" evidence="1">
    <location>
        <begin position="27"/>
        <end position="53"/>
    </location>
</feature>
<protein>
    <submittedName>
        <fullName evidence="2">Uncharacterized protein</fullName>
    </submittedName>
</protein>
<dbReference type="RefSeq" id="WP_237818382.1">
    <property type="nucleotide sequence ID" value="NZ_JAKLTQ010000002.1"/>
</dbReference>
<accession>A0ABS9L454</accession>
<organism evidence="2 3">
    <name type="scientific">Arthrobacter hankyongi</name>
    <dbReference type="NCBI Taxonomy" id="2904801"/>
    <lineage>
        <taxon>Bacteria</taxon>
        <taxon>Bacillati</taxon>
        <taxon>Actinomycetota</taxon>
        <taxon>Actinomycetes</taxon>
        <taxon>Micrococcales</taxon>
        <taxon>Micrococcaceae</taxon>
        <taxon>Arthrobacter</taxon>
    </lineage>
</organism>
<evidence type="ECO:0000313" key="2">
    <source>
        <dbReference type="EMBL" id="MCG2621277.1"/>
    </source>
</evidence>
<reference evidence="2" key="1">
    <citation type="submission" date="2022-01" db="EMBL/GenBank/DDBJ databases">
        <authorList>
            <person name="Jo J.-H."/>
            <person name="Im W.-T."/>
        </authorList>
    </citation>
    <scope>NUCLEOTIDE SEQUENCE</scope>
    <source>
        <strain evidence="2">I2-34</strain>
    </source>
</reference>
<evidence type="ECO:0000256" key="1">
    <source>
        <dbReference type="SAM" id="MobiDB-lite"/>
    </source>
</evidence>
<sequence length="53" mass="6021">MEFIGLLTFLVLIALTAYTVHIARAGDGEPFIGPRPPRHRGDSRFLRTPLHHR</sequence>
<evidence type="ECO:0000313" key="3">
    <source>
        <dbReference type="Proteomes" id="UP001165368"/>
    </source>
</evidence>
<name>A0ABS9L454_9MICC</name>
<dbReference type="Proteomes" id="UP001165368">
    <property type="component" value="Unassembled WGS sequence"/>
</dbReference>
<proteinExistence type="predicted"/>